<name>A0A366EN54_9HYPH</name>
<organism evidence="1 2">
    <name type="scientific">Roseiarcus fermentans</name>
    <dbReference type="NCBI Taxonomy" id="1473586"/>
    <lineage>
        <taxon>Bacteria</taxon>
        <taxon>Pseudomonadati</taxon>
        <taxon>Pseudomonadota</taxon>
        <taxon>Alphaproteobacteria</taxon>
        <taxon>Hyphomicrobiales</taxon>
        <taxon>Roseiarcaceae</taxon>
        <taxon>Roseiarcus</taxon>
    </lineage>
</organism>
<dbReference type="EMBL" id="QNRK01000042">
    <property type="protein sequence ID" value="RBP03791.1"/>
    <property type="molecule type" value="Genomic_DNA"/>
</dbReference>
<reference evidence="1 2" key="1">
    <citation type="submission" date="2018-06" db="EMBL/GenBank/DDBJ databases">
        <title>Genomic Encyclopedia of Type Strains, Phase IV (KMG-IV): sequencing the most valuable type-strain genomes for metagenomic binning, comparative biology and taxonomic classification.</title>
        <authorList>
            <person name="Goeker M."/>
        </authorList>
    </citation>
    <scope>NUCLEOTIDE SEQUENCE [LARGE SCALE GENOMIC DNA]</scope>
    <source>
        <strain evidence="1 2">DSM 24875</strain>
    </source>
</reference>
<dbReference type="Proteomes" id="UP000253529">
    <property type="component" value="Unassembled WGS sequence"/>
</dbReference>
<comment type="caution">
    <text evidence="1">The sequence shown here is derived from an EMBL/GenBank/DDBJ whole genome shotgun (WGS) entry which is preliminary data.</text>
</comment>
<evidence type="ECO:0000313" key="1">
    <source>
        <dbReference type="EMBL" id="RBP03791.1"/>
    </source>
</evidence>
<dbReference type="AlphaFoldDB" id="A0A366EN54"/>
<sequence>MSNVNALPLYKATLGVSTDEDLGFALTFTLADGVTPLPLTGIGFALSVGTVATLTSAAGGGLTIAGAASNILSVFWPASSKTDWLGVYPLGLAASDGSYTREVFQGATSSLSVYWGASSPIALQQVASPSQNLLSAVNAVPGAETAALAAITSAFAARPNVVTDSTITLPGPGWWLIETAGAVLTLPDLSAGGPVVITDATGSFAPNIQIVGTVNGDAGGLLLTARGQSVTLGAGSNSWWMQ</sequence>
<protein>
    <submittedName>
        <fullName evidence="1">Uncharacterized protein</fullName>
    </submittedName>
</protein>
<accession>A0A366EN54</accession>
<evidence type="ECO:0000313" key="2">
    <source>
        <dbReference type="Proteomes" id="UP000253529"/>
    </source>
</evidence>
<proteinExistence type="predicted"/>
<keyword evidence="2" id="KW-1185">Reference proteome</keyword>
<dbReference type="RefSeq" id="WP_113892553.1">
    <property type="nucleotide sequence ID" value="NZ_QNRK01000042.1"/>
</dbReference>
<gene>
    <name evidence="1" type="ORF">DFR50_14239</name>
</gene>